<protein>
    <submittedName>
        <fullName evidence="1">Uncharacterized protein</fullName>
    </submittedName>
</protein>
<name>A0ABN7NVW3_TIMPD</name>
<comment type="caution">
    <text evidence="1">The sequence shown here is derived from an EMBL/GenBank/DDBJ whole genome shotgun (WGS) entry which is preliminary data.</text>
</comment>
<evidence type="ECO:0000313" key="1">
    <source>
        <dbReference type="EMBL" id="CAG2059635.1"/>
    </source>
</evidence>
<keyword evidence="2" id="KW-1185">Reference proteome</keyword>
<gene>
    <name evidence="1" type="ORF">TPAB3V08_LOCUS6596</name>
</gene>
<sequence length="74" mass="8438">MHVCSGMTLSARVSLGDENKSPIQFKRTIFNLETIRDTPLQECPFLELERRVGYNRSNVGEPVCVWSRLVQGNL</sequence>
<dbReference type="Proteomes" id="UP001153148">
    <property type="component" value="Unassembled WGS sequence"/>
</dbReference>
<accession>A0ABN7NVW3</accession>
<reference evidence="1" key="1">
    <citation type="submission" date="2021-03" db="EMBL/GenBank/DDBJ databases">
        <authorList>
            <person name="Tran Van P."/>
        </authorList>
    </citation>
    <scope>NUCLEOTIDE SEQUENCE</scope>
</reference>
<evidence type="ECO:0000313" key="2">
    <source>
        <dbReference type="Proteomes" id="UP001153148"/>
    </source>
</evidence>
<organism evidence="1 2">
    <name type="scientific">Timema podura</name>
    <name type="common">Walking stick</name>
    <dbReference type="NCBI Taxonomy" id="61482"/>
    <lineage>
        <taxon>Eukaryota</taxon>
        <taxon>Metazoa</taxon>
        <taxon>Ecdysozoa</taxon>
        <taxon>Arthropoda</taxon>
        <taxon>Hexapoda</taxon>
        <taxon>Insecta</taxon>
        <taxon>Pterygota</taxon>
        <taxon>Neoptera</taxon>
        <taxon>Polyneoptera</taxon>
        <taxon>Phasmatodea</taxon>
        <taxon>Timematodea</taxon>
        <taxon>Timematoidea</taxon>
        <taxon>Timematidae</taxon>
        <taxon>Timema</taxon>
    </lineage>
</organism>
<proteinExistence type="predicted"/>
<dbReference type="EMBL" id="CAJPIN010010134">
    <property type="protein sequence ID" value="CAG2059635.1"/>
    <property type="molecule type" value="Genomic_DNA"/>
</dbReference>